<dbReference type="InParanoid" id="A7ETY2"/>
<organism evidence="2 3">
    <name type="scientific">Sclerotinia sclerotiorum (strain ATCC 18683 / 1980 / Ss-1)</name>
    <name type="common">White mold</name>
    <name type="synonym">Whetzelinia sclerotiorum</name>
    <dbReference type="NCBI Taxonomy" id="665079"/>
    <lineage>
        <taxon>Eukaryota</taxon>
        <taxon>Fungi</taxon>
        <taxon>Dikarya</taxon>
        <taxon>Ascomycota</taxon>
        <taxon>Pezizomycotina</taxon>
        <taxon>Leotiomycetes</taxon>
        <taxon>Helotiales</taxon>
        <taxon>Sclerotiniaceae</taxon>
        <taxon>Sclerotinia</taxon>
    </lineage>
</organism>
<dbReference type="AlphaFoldDB" id="A7ETY2"/>
<dbReference type="GeneID" id="5486062"/>
<sequence length="50" mass="5677">MRIDETFCISAVTFYKAHPVKRTQKLKYKEIVHVIALALLHSLVAGPLLL</sequence>
<proteinExistence type="predicted"/>
<dbReference type="RefSeq" id="XP_001590025.1">
    <property type="nucleotide sequence ID" value="XM_001589975.1"/>
</dbReference>
<evidence type="ECO:0000313" key="2">
    <source>
        <dbReference type="EMBL" id="EDN92924.1"/>
    </source>
</evidence>
<evidence type="ECO:0000313" key="3">
    <source>
        <dbReference type="Proteomes" id="UP000001312"/>
    </source>
</evidence>
<keyword evidence="1" id="KW-1133">Transmembrane helix</keyword>
<dbReference type="Proteomes" id="UP000001312">
    <property type="component" value="Unassembled WGS sequence"/>
</dbReference>
<name>A7ETY2_SCLS1</name>
<dbReference type="EMBL" id="CH476632">
    <property type="protein sequence ID" value="EDN92924.1"/>
    <property type="molecule type" value="Genomic_DNA"/>
</dbReference>
<reference evidence="3" key="1">
    <citation type="journal article" date="2011" name="PLoS Genet.">
        <title>Genomic analysis of the necrotrophic fungal pathogens Sclerotinia sclerotiorum and Botrytis cinerea.</title>
        <authorList>
            <person name="Amselem J."/>
            <person name="Cuomo C.A."/>
            <person name="van Kan J.A."/>
            <person name="Viaud M."/>
            <person name="Benito E.P."/>
            <person name="Couloux A."/>
            <person name="Coutinho P.M."/>
            <person name="de Vries R.P."/>
            <person name="Dyer P.S."/>
            <person name="Fillinger S."/>
            <person name="Fournier E."/>
            <person name="Gout L."/>
            <person name="Hahn M."/>
            <person name="Kohn L."/>
            <person name="Lapalu N."/>
            <person name="Plummer K.M."/>
            <person name="Pradier J.M."/>
            <person name="Quevillon E."/>
            <person name="Sharon A."/>
            <person name="Simon A."/>
            <person name="ten Have A."/>
            <person name="Tudzynski B."/>
            <person name="Tudzynski P."/>
            <person name="Wincker P."/>
            <person name="Andrew M."/>
            <person name="Anthouard V."/>
            <person name="Beever R.E."/>
            <person name="Beffa R."/>
            <person name="Benoit I."/>
            <person name="Bouzid O."/>
            <person name="Brault B."/>
            <person name="Chen Z."/>
            <person name="Choquer M."/>
            <person name="Collemare J."/>
            <person name="Cotton P."/>
            <person name="Danchin E.G."/>
            <person name="Da Silva C."/>
            <person name="Gautier A."/>
            <person name="Giraud C."/>
            <person name="Giraud T."/>
            <person name="Gonzalez C."/>
            <person name="Grossetete S."/>
            <person name="Guldener U."/>
            <person name="Henrissat B."/>
            <person name="Howlett B.J."/>
            <person name="Kodira C."/>
            <person name="Kretschmer M."/>
            <person name="Lappartient A."/>
            <person name="Leroch M."/>
            <person name="Levis C."/>
            <person name="Mauceli E."/>
            <person name="Neuveglise C."/>
            <person name="Oeser B."/>
            <person name="Pearson M."/>
            <person name="Poulain J."/>
            <person name="Poussereau N."/>
            <person name="Quesneville H."/>
            <person name="Rascle C."/>
            <person name="Schumacher J."/>
            <person name="Segurens B."/>
            <person name="Sexton A."/>
            <person name="Silva E."/>
            <person name="Sirven C."/>
            <person name="Soanes D.M."/>
            <person name="Talbot N.J."/>
            <person name="Templeton M."/>
            <person name="Yandava C."/>
            <person name="Yarden O."/>
            <person name="Zeng Q."/>
            <person name="Rollins J.A."/>
            <person name="Lebrun M.H."/>
            <person name="Dickman M."/>
        </authorList>
    </citation>
    <scope>NUCLEOTIDE SEQUENCE [LARGE SCALE GENOMIC DNA]</scope>
    <source>
        <strain evidence="3">ATCC 18683 / 1980 / Ss-1</strain>
    </source>
</reference>
<protein>
    <submittedName>
        <fullName evidence="2">Uncharacterized protein</fullName>
    </submittedName>
</protein>
<keyword evidence="1" id="KW-0812">Transmembrane</keyword>
<gene>
    <name evidence="2" type="ORF">SS1G_08789</name>
</gene>
<dbReference type="KEGG" id="ssl:SS1G_08789"/>
<evidence type="ECO:0000256" key="1">
    <source>
        <dbReference type="SAM" id="Phobius"/>
    </source>
</evidence>
<keyword evidence="1" id="KW-0472">Membrane</keyword>
<feature type="transmembrane region" description="Helical" evidence="1">
    <location>
        <begin position="31"/>
        <end position="49"/>
    </location>
</feature>
<keyword evidence="3" id="KW-1185">Reference proteome</keyword>
<accession>A7ETY2</accession>